<sequence>LIEERVPTILVEERVPLLEERVPLIEVPLTEEIVPLIEVPLIEERVPLIEVPLLEGRVPLIEVPLIEERVPLIEVPLLEERVPLIEVPLLEERVPLIEERVPLTEDMLPLTEERAPLIVVPLTEEMVPLIKERVPLTEDMVPLTEDMVPLTEDMVPLTEDMVPLIKERVPLTEERLPLIEEMVPLTEDMVPLTEDMVPLTEDMVPLTEERVPPLIEENIPLIEDIIPLLDEGKLVIQIDTTTTNPETILTTATETNVGDSRVTTEISDAVKMIARTSHSFNDPYITHSEAETTTDESGFLQQQDEEEGENILAQPSTLQETIISDLMSLTTTTREGGRRVVPAIPRSLSTSGLSLLGLWRYAISEQQVNMSPQDYQHIEVRTILSPQHLVMLNLVPQDAPHPLYHNSPQNTQLRQQFLLDYLIRDHVYPDDPRMMRREGLRVLNMAGHVLTFKKDSLSGSMTVNGIPVLYEESQETGTQVYVLADLILDHRSQIEQAFLKLVRNFPQPIVVGMTSSERIKPIVRRVTHHSMSFPRPLIGRRTPLPRPVRIRFETPVPQPKIVAAVEPKIEPLVKTETEPKIEAHQTETEPKIEPLVKTETEPKIEAHQTETEPKIETVEPKIETVEPKIETAETKTEPKIETVEPKIETVKTETETKREDILGKAMSFRENKETETETEGITLVTETRDQDNNTELRDLLVPDIPFLVEATESSSLLNLWKRAIEIQGQTGPLVDMEAPAPAPKTVLSPHYFAVRNLIPHDLRHPLYSSDSALFTSLRSEIVKDYLVSEAVFPDDVLMSSKEGLTLTNMAGHNITFRKDEQGQMSVNGVNIEGSHTLQDGTVVYTLSWFLYGHFDRVNVALRKLLEKKEEVNPQEHLTLSQEAQRSKSHQEPTEAPKNTQRKYWVLPTIPEIPRVVLESEASALITIWHQALRDQGFSGTLRPQKEIQTVLSPSYNAMLALTSTFNPQLPHPLYNPSPATVALRTEVLLDYLMDETVSPNDPRMKEHNGITVTNLAGHKLTFKMDQNGGITVNKIPVTRVTHLSDGTHTYTLSQFLFTHTHRLMEAAHRLHRT</sequence>
<dbReference type="PANTHER" id="PTHR43907">
    <property type="entry name" value="SLEI FAMILY PROTEIN"/>
    <property type="match status" value="1"/>
</dbReference>
<feature type="region of interest" description="Disordered" evidence="1">
    <location>
        <begin position="872"/>
        <end position="899"/>
    </location>
</feature>
<accession>A0AAE1P4H4</accession>
<evidence type="ECO:0000313" key="3">
    <source>
        <dbReference type="EMBL" id="KAK4301914.1"/>
    </source>
</evidence>
<evidence type="ECO:0000313" key="4">
    <source>
        <dbReference type="Proteomes" id="UP001292094"/>
    </source>
</evidence>
<dbReference type="EMBL" id="JAWZYT010002811">
    <property type="protein sequence ID" value="KAK4301914.1"/>
    <property type="molecule type" value="Genomic_DNA"/>
</dbReference>
<proteinExistence type="predicted"/>
<dbReference type="PANTHER" id="PTHR43907:SF1">
    <property type="entry name" value="GH18 DOMAIN-CONTAINING PROTEIN"/>
    <property type="match status" value="1"/>
</dbReference>
<keyword evidence="4" id="KW-1185">Reference proteome</keyword>
<name>A0AAE1P4H4_9EUCA</name>
<dbReference type="PROSITE" id="PS50213">
    <property type="entry name" value="FAS1"/>
    <property type="match status" value="1"/>
</dbReference>
<feature type="non-terminal residue" evidence="3">
    <location>
        <position position="1"/>
    </location>
</feature>
<feature type="compositionally biased region" description="Basic and acidic residues" evidence="1">
    <location>
        <begin position="884"/>
        <end position="894"/>
    </location>
</feature>
<evidence type="ECO:0000259" key="2">
    <source>
        <dbReference type="PROSITE" id="PS50213"/>
    </source>
</evidence>
<dbReference type="AlphaFoldDB" id="A0AAE1P4H4"/>
<dbReference type="Proteomes" id="UP001292094">
    <property type="component" value="Unassembled WGS sequence"/>
</dbReference>
<reference evidence="3" key="1">
    <citation type="submission" date="2023-11" db="EMBL/GenBank/DDBJ databases">
        <title>Genome assemblies of two species of porcelain crab, Petrolisthes cinctipes and Petrolisthes manimaculis (Anomura: Porcellanidae).</title>
        <authorList>
            <person name="Angst P."/>
        </authorList>
    </citation>
    <scope>NUCLEOTIDE SEQUENCE</scope>
    <source>
        <strain evidence="3">PB745_02</strain>
        <tissue evidence="3">Gill</tissue>
    </source>
</reference>
<gene>
    <name evidence="3" type="ORF">Pmani_025965</name>
</gene>
<dbReference type="InterPro" id="IPR000782">
    <property type="entry name" value="FAS1_domain"/>
</dbReference>
<protein>
    <recommendedName>
        <fullName evidence="2">FAS1 domain-containing protein</fullName>
    </recommendedName>
</protein>
<comment type="caution">
    <text evidence="3">The sequence shown here is derived from an EMBL/GenBank/DDBJ whole genome shotgun (WGS) entry which is preliminary data.</text>
</comment>
<feature type="domain" description="FAS1" evidence="2">
    <location>
        <begin position="704"/>
        <end position="850"/>
    </location>
</feature>
<organism evidence="3 4">
    <name type="scientific">Petrolisthes manimaculis</name>
    <dbReference type="NCBI Taxonomy" id="1843537"/>
    <lineage>
        <taxon>Eukaryota</taxon>
        <taxon>Metazoa</taxon>
        <taxon>Ecdysozoa</taxon>
        <taxon>Arthropoda</taxon>
        <taxon>Crustacea</taxon>
        <taxon>Multicrustacea</taxon>
        <taxon>Malacostraca</taxon>
        <taxon>Eumalacostraca</taxon>
        <taxon>Eucarida</taxon>
        <taxon>Decapoda</taxon>
        <taxon>Pleocyemata</taxon>
        <taxon>Anomura</taxon>
        <taxon>Galatheoidea</taxon>
        <taxon>Porcellanidae</taxon>
        <taxon>Petrolisthes</taxon>
    </lineage>
</organism>
<evidence type="ECO:0000256" key="1">
    <source>
        <dbReference type="SAM" id="MobiDB-lite"/>
    </source>
</evidence>